<dbReference type="AlphaFoldDB" id="A0A645BY19"/>
<sequence>MSRHGDKFGPQRLKIHGLAAGGLGGVQNKGHTAPAAQVCDFLRRQNIAEHIGNVVKNNGLHFSGKLLFKLAQNQVRPEQGRSCHLDGHALDGGQRPGDGIVLIARDQHRVPRLYQCVDGDVQPVGRVIGEYHVFRLGHVKQLCGRLPAGQGGLRRLERRLMPSPARACKMIHGIRNSPGDAGRLLQGCGGAVEINHTSTSR</sequence>
<comment type="caution">
    <text evidence="1">The sequence shown here is derived from an EMBL/GenBank/DDBJ whole genome shotgun (WGS) entry which is preliminary data.</text>
</comment>
<organism evidence="1">
    <name type="scientific">bioreactor metagenome</name>
    <dbReference type="NCBI Taxonomy" id="1076179"/>
    <lineage>
        <taxon>unclassified sequences</taxon>
        <taxon>metagenomes</taxon>
        <taxon>ecological metagenomes</taxon>
    </lineage>
</organism>
<protein>
    <submittedName>
        <fullName evidence="1">Uncharacterized protein</fullName>
    </submittedName>
</protein>
<reference evidence="1" key="1">
    <citation type="submission" date="2019-08" db="EMBL/GenBank/DDBJ databases">
        <authorList>
            <person name="Kucharzyk K."/>
            <person name="Murdoch R.W."/>
            <person name="Higgins S."/>
            <person name="Loffler F."/>
        </authorList>
    </citation>
    <scope>NUCLEOTIDE SEQUENCE</scope>
</reference>
<accession>A0A645BY19</accession>
<proteinExistence type="predicted"/>
<dbReference type="EMBL" id="VSSQ01021188">
    <property type="protein sequence ID" value="MPM66604.1"/>
    <property type="molecule type" value="Genomic_DNA"/>
</dbReference>
<name>A0A645BY19_9ZZZZ</name>
<gene>
    <name evidence="1" type="ORF">SDC9_113514</name>
</gene>
<evidence type="ECO:0000313" key="1">
    <source>
        <dbReference type="EMBL" id="MPM66604.1"/>
    </source>
</evidence>